<feature type="transmembrane region" description="Helical" evidence="1">
    <location>
        <begin position="56"/>
        <end position="75"/>
    </location>
</feature>
<keyword evidence="1" id="KW-0812">Transmembrane</keyword>
<evidence type="ECO:0000313" key="3">
    <source>
        <dbReference type="Proteomes" id="UP000693941"/>
    </source>
</evidence>
<keyword evidence="1" id="KW-0472">Membrane</keyword>
<evidence type="ECO:0000313" key="2">
    <source>
        <dbReference type="EMBL" id="QXJ32108.1"/>
    </source>
</evidence>
<protein>
    <submittedName>
        <fullName evidence="2">Uncharacterized protein</fullName>
    </submittedName>
</protein>
<feature type="transmembrane region" description="Helical" evidence="1">
    <location>
        <begin position="95"/>
        <end position="119"/>
    </location>
</feature>
<sequence>MLSHLHLSRELQREYHPLFKYINDSSGYYVGVRLSLRFHEFTFNLSSSYPLSSLSMSRVVGGFRLAFYFSFFSLLPFQYGNVQYTINSVLVSFRYYVLIILKSLLLIYCFSFFSLLLNINKKSHSRSYVLVSFRYYALESLLFLLLSNSFSFFSLLHIKY</sequence>
<proteinExistence type="predicted"/>
<keyword evidence="1" id="KW-1133">Transmembrane helix</keyword>
<reference evidence="2" key="1">
    <citation type="journal article" date="2021" name="Environ. Microbiol.">
        <title>New insights into the diversity and evolution of the archaeal mobilome from three complete genomes of Saccharolobus shibatae.</title>
        <authorList>
            <person name="Medvedeva S."/>
            <person name="Brandt D."/>
            <person name="Cvirkaite-Krupovic V."/>
            <person name="Liu Y."/>
            <person name="Severinov K."/>
            <person name="Ishino S."/>
            <person name="Ishino Y."/>
            <person name="Prangishvili D."/>
            <person name="Kalinowski J."/>
            <person name="Krupovic M."/>
        </authorList>
    </citation>
    <scope>NUCLEOTIDE SEQUENCE</scope>
    <source>
        <strain evidence="2">BEU9</strain>
    </source>
</reference>
<gene>
    <name evidence="2" type="ORF">J5U21_01759</name>
</gene>
<feature type="transmembrane region" description="Helical" evidence="1">
    <location>
        <begin position="140"/>
        <end position="158"/>
    </location>
</feature>
<dbReference type="Proteomes" id="UP000693941">
    <property type="component" value="Chromosome"/>
</dbReference>
<organism evidence="2 3">
    <name type="scientific">Saccharolobus shibatae</name>
    <dbReference type="NCBI Taxonomy" id="2286"/>
    <lineage>
        <taxon>Archaea</taxon>
        <taxon>Thermoproteota</taxon>
        <taxon>Thermoprotei</taxon>
        <taxon>Sulfolobales</taxon>
        <taxon>Sulfolobaceae</taxon>
        <taxon>Saccharolobus</taxon>
    </lineage>
</organism>
<dbReference type="EMBL" id="CP077715">
    <property type="protein sequence ID" value="QXJ32108.1"/>
    <property type="molecule type" value="Genomic_DNA"/>
</dbReference>
<accession>A0A8F5BVJ0</accession>
<dbReference type="AlphaFoldDB" id="A0A8F5BVJ0"/>
<evidence type="ECO:0000256" key="1">
    <source>
        <dbReference type="SAM" id="Phobius"/>
    </source>
</evidence>
<name>A0A8F5BVJ0_9CREN</name>